<protein>
    <recommendedName>
        <fullName evidence="5">Tail specific protease domain-containing protein</fullName>
    </recommendedName>
</protein>
<dbReference type="InterPro" id="IPR029045">
    <property type="entry name" value="ClpP/crotonase-like_dom_sf"/>
</dbReference>
<keyword evidence="4" id="KW-1185">Reference proteome</keyword>
<feature type="compositionally biased region" description="Pro residues" evidence="1">
    <location>
        <begin position="658"/>
        <end position="674"/>
    </location>
</feature>
<feature type="compositionally biased region" description="Basic and acidic residues" evidence="1">
    <location>
        <begin position="832"/>
        <end position="842"/>
    </location>
</feature>
<evidence type="ECO:0000313" key="3">
    <source>
        <dbReference type="EMBL" id="RXW19274.1"/>
    </source>
</evidence>
<feature type="signal peptide" evidence="2">
    <location>
        <begin position="1"/>
        <end position="19"/>
    </location>
</feature>
<organism evidence="3 4">
    <name type="scientific">Candolleomyces aberdarensis</name>
    <dbReference type="NCBI Taxonomy" id="2316362"/>
    <lineage>
        <taxon>Eukaryota</taxon>
        <taxon>Fungi</taxon>
        <taxon>Dikarya</taxon>
        <taxon>Basidiomycota</taxon>
        <taxon>Agaricomycotina</taxon>
        <taxon>Agaricomycetes</taxon>
        <taxon>Agaricomycetidae</taxon>
        <taxon>Agaricales</taxon>
        <taxon>Agaricineae</taxon>
        <taxon>Psathyrellaceae</taxon>
        <taxon>Candolleomyces</taxon>
    </lineage>
</organism>
<dbReference type="AlphaFoldDB" id="A0A4Q2DK95"/>
<name>A0A4Q2DK95_9AGAR</name>
<feature type="region of interest" description="Disordered" evidence="1">
    <location>
        <begin position="734"/>
        <end position="761"/>
    </location>
</feature>
<evidence type="ECO:0000256" key="1">
    <source>
        <dbReference type="SAM" id="MobiDB-lite"/>
    </source>
</evidence>
<dbReference type="SUPFAM" id="SSF52096">
    <property type="entry name" value="ClpP/crotonase"/>
    <property type="match status" value="1"/>
</dbReference>
<dbReference type="EMBL" id="SDEE01000211">
    <property type="protein sequence ID" value="RXW19274.1"/>
    <property type="molecule type" value="Genomic_DNA"/>
</dbReference>
<evidence type="ECO:0000256" key="2">
    <source>
        <dbReference type="SAM" id="SignalP"/>
    </source>
</evidence>
<keyword evidence="2" id="KW-0732">Signal</keyword>
<dbReference type="Gene3D" id="3.90.226.10">
    <property type="entry name" value="2-enoyl-CoA Hydratase, Chain A, domain 1"/>
    <property type="match status" value="1"/>
</dbReference>
<feature type="region of interest" description="Disordered" evidence="1">
    <location>
        <begin position="622"/>
        <end position="689"/>
    </location>
</feature>
<proteinExistence type="predicted"/>
<dbReference type="OrthoDB" id="27214at2759"/>
<feature type="chain" id="PRO_5020876229" description="Tail specific protease domain-containing protein" evidence="2">
    <location>
        <begin position="20"/>
        <end position="895"/>
    </location>
</feature>
<feature type="compositionally biased region" description="Low complexity" evidence="1">
    <location>
        <begin position="642"/>
        <end position="657"/>
    </location>
</feature>
<accession>A0A4Q2DK95</accession>
<gene>
    <name evidence="3" type="ORF">EST38_g6588</name>
</gene>
<dbReference type="InterPro" id="IPR052766">
    <property type="entry name" value="S41A_metabolite_peptidase"/>
</dbReference>
<dbReference type="PANTHER" id="PTHR37049">
    <property type="entry name" value="PEPTIDASE S41 FAMILY PROTEIN"/>
    <property type="match status" value="1"/>
</dbReference>
<feature type="region of interest" description="Disordered" evidence="1">
    <location>
        <begin position="814"/>
        <end position="842"/>
    </location>
</feature>
<feature type="compositionally biased region" description="Low complexity" evidence="1">
    <location>
        <begin position="622"/>
        <end position="632"/>
    </location>
</feature>
<dbReference type="PANTHER" id="PTHR37049:SF4">
    <property type="entry name" value="RHODANESE DOMAIN-CONTAINING PROTEIN"/>
    <property type="match status" value="1"/>
</dbReference>
<dbReference type="STRING" id="2316362.A0A4Q2DK95"/>
<sequence length="895" mass="99483">MRLTGSLLGLPLLAFQVLSAPASDDPCAKIAGKTYALPRDVQACYKSFPFNETIRQNVLAVVSSVFDFYTFENFYLDLPSPFQGSTADIRTAIDRINKTEYSNDYHFMKDVYDFTLRMNDGHTRFMTSCYTAYQNIIPAPIISLWDPKKKEHGVYIAPNSDELVALLGTAYTGYYDSIGFDWKRLAGAQVLAIEGADPYDYIDRVADWQVGNYLDHNIRVNSVFTSYRIAAGSWSQRMGDLAGPVDISTADLTFKLLFANTTEPEDVTIPYYANLLGIAFQDKASYWKNNCEADQRTNGVDLKITFRNESTRREPRRPQASIVDHGRMNAIALPDPYLPTAPPVTGTTEVIKSYILPNNKTGVMYVSSFGGDYYNFQLGVAASMYSFQQAGVEQVLIDVSNNGGGYVCLGHFLHAFLAGLGDNGYAGFDSTNRANPLAQKIVKNAINLELDSSWLYFAANNWAFPNGTRMYPWYDYMDPATNITVNGKEDQTSQRLHDVCQWSYILEIPSKPAFDLSKVAIVSNGLCSSTCALFSTAMSEQHKVKVAVFGGKPDSEMEYRAMAGNQVMEWPDLDTEIKTTNLKKGGTHFNQLYYNEFDKTENEEERFGKGEVVRACFSFPSGGRGFSSSTSSDPFNNKFYDTSTTTTTATTTTASTSPHPPPSLPSPPSPPPSPREVTLQTGDGLGDIGDEKATELLEALKRDPNRHQQLILLAASLSRMCALPHHHEVELVEREEEHESLEVRSVGSQQTANNRRSEAPKLSLMPVLETVVEEERCNSSTLSSPVDFLNELGPSKRYTVLSILTTLTDEVLAAPDSESDSEEEQGVLVQDGLRDPESKKSPGDLSWEFAVKTGAAISAHAKILTKCSKKWVREKKGKRWVEDDYSNVLSFLRRL</sequence>
<evidence type="ECO:0008006" key="5">
    <source>
        <dbReference type="Google" id="ProtNLM"/>
    </source>
</evidence>
<reference evidence="3 4" key="1">
    <citation type="submission" date="2019-01" db="EMBL/GenBank/DDBJ databases">
        <title>Draft genome sequence of Psathyrella aberdarensis IHI B618.</title>
        <authorList>
            <person name="Buettner E."/>
            <person name="Kellner H."/>
        </authorList>
    </citation>
    <scope>NUCLEOTIDE SEQUENCE [LARGE SCALE GENOMIC DNA]</scope>
    <source>
        <strain evidence="3 4">IHI B618</strain>
    </source>
</reference>
<evidence type="ECO:0000313" key="4">
    <source>
        <dbReference type="Proteomes" id="UP000290288"/>
    </source>
</evidence>
<comment type="caution">
    <text evidence="3">The sequence shown here is derived from an EMBL/GenBank/DDBJ whole genome shotgun (WGS) entry which is preliminary data.</text>
</comment>
<dbReference type="Proteomes" id="UP000290288">
    <property type="component" value="Unassembled WGS sequence"/>
</dbReference>